<evidence type="ECO:0000313" key="3">
    <source>
        <dbReference type="Proteomes" id="UP000242610"/>
    </source>
</evidence>
<reference evidence="3" key="1">
    <citation type="submission" date="2016-08" db="EMBL/GenBank/DDBJ databases">
        <authorList>
            <person name="Varghese N."/>
            <person name="Submissions Spin"/>
        </authorList>
    </citation>
    <scope>NUCLEOTIDE SEQUENCE [LARGE SCALE GENOMIC DNA]</scope>
    <source>
        <strain evidence="3">R-52791</strain>
    </source>
</reference>
<keyword evidence="3" id="KW-1185">Reference proteome</keyword>
<gene>
    <name evidence="2" type="ORF">GA0061077_0651</name>
</gene>
<name>A0A1C4H303_9BIFI</name>
<organism evidence="2 3">
    <name type="scientific">Bifidobacterium commune</name>
    <dbReference type="NCBI Taxonomy" id="1505727"/>
    <lineage>
        <taxon>Bacteria</taxon>
        <taxon>Bacillati</taxon>
        <taxon>Actinomycetota</taxon>
        <taxon>Actinomycetes</taxon>
        <taxon>Bifidobacteriales</taxon>
        <taxon>Bifidobacteriaceae</taxon>
        <taxon>Bifidobacterium</taxon>
    </lineage>
</organism>
<feature type="region of interest" description="Disordered" evidence="1">
    <location>
        <begin position="72"/>
        <end position="99"/>
    </location>
</feature>
<proteinExistence type="predicted"/>
<protein>
    <submittedName>
        <fullName evidence="2">Uncharacterized protein</fullName>
    </submittedName>
</protein>
<dbReference type="Proteomes" id="UP000242610">
    <property type="component" value="Unassembled WGS sequence"/>
</dbReference>
<evidence type="ECO:0000313" key="2">
    <source>
        <dbReference type="EMBL" id="SCC79266.1"/>
    </source>
</evidence>
<sequence length="197" mass="20933">MPFTTQNNGIIWYAIPYVRVADNNIVLYPVWEPVTRVISKITPKTDGSVEIKGTMPGGTALGDTFTTTPYTVQAGGTPGTTSTNGAPDSVPTAPWTGSWTSSTNPYTSLHGRTINADQSVSLWLTSRLNNGLNQSAESTRARFTIDTIAPAAPGLHLGGRTAFSGTGVRQTIQGTVRAYDSVSAPAGGRRQDHRHMV</sequence>
<dbReference type="AlphaFoldDB" id="A0A1C4H303"/>
<dbReference type="RefSeq" id="WP_143249594.1">
    <property type="nucleotide sequence ID" value="NZ_FMBL01000001.1"/>
</dbReference>
<accession>A0A1C4H303</accession>
<evidence type="ECO:0000256" key="1">
    <source>
        <dbReference type="SAM" id="MobiDB-lite"/>
    </source>
</evidence>
<dbReference type="EMBL" id="FMBL01000001">
    <property type="protein sequence ID" value="SCC79266.1"/>
    <property type="molecule type" value="Genomic_DNA"/>
</dbReference>